<feature type="signal peptide" evidence="4">
    <location>
        <begin position="1"/>
        <end position="32"/>
    </location>
</feature>
<evidence type="ECO:0000313" key="7">
    <source>
        <dbReference type="Proteomes" id="UP000309133"/>
    </source>
</evidence>
<dbReference type="Proteomes" id="UP000309133">
    <property type="component" value="Unassembled WGS sequence"/>
</dbReference>
<reference evidence="6 7" key="1">
    <citation type="submission" date="2019-04" db="EMBL/GenBank/DDBJ databases">
        <authorList>
            <person name="Jiang L."/>
        </authorList>
    </citation>
    <scope>NUCLEOTIDE SEQUENCE [LARGE SCALE GENOMIC DNA]</scope>
    <source>
        <strain evidence="6 7">YIM 131853</strain>
    </source>
</reference>
<name>A0A4S4FJA8_9MICO</name>
<dbReference type="Pfam" id="PF13407">
    <property type="entry name" value="Peripla_BP_4"/>
    <property type="match status" value="1"/>
</dbReference>
<comment type="subcellular location">
    <subcellularLocation>
        <location evidence="1">Cell envelope</location>
    </subcellularLocation>
</comment>
<feature type="domain" description="Periplasmic binding protein" evidence="5">
    <location>
        <begin position="45"/>
        <end position="297"/>
    </location>
</feature>
<dbReference type="RefSeq" id="WP_136427636.1">
    <property type="nucleotide sequence ID" value="NZ_SSSM01000005.1"/>
</dbReference>
<dbReference type="PROSITE" id="PS51257">
    <property type="entry name" value="PROKAR_LIPOPROTEIN"/>
    <property type="match status" value="1"/>
</dbReference>
<proteinExistence type="inferred from homology"/>
<dbReference type="PANTHER" id="PTHR46847">
    <property type="entry name" value="D-ALLOSE-BINDING PERIPLASMIC PROTEIN-RELATED"/>
    <property type="match status" value="1"/>
</dbReference>
<feature type="chain" id="PRO_5020400745" evidence="4">
    <location>
        <begin position="33"/>
        <end position="329"/>
    </location>
</feature>
<dbReference type="InterPro" id="IPR025997">
    <property type="entry name" value="SBP_2_dom"/>
</dbReference>
<evidence type="ECO:0000256" key="2">
    <source>
        <dbReference type="ARBA" id="ARBA00007639"/>
    </source>
</evidence>
<evidence type="ECO:0000256" key="4">
    <source>
        <dbReference type="SAM" id="SignalP"/>
    </source>
</evidence>
<dbReference type="GO" id="GO:0030313">
    <property type="term" value="C:cell envelope"/>
    <property type="evidence" value="ECO:0007669"/>
    <property type="project" value="UniProtKB-SubCell"/>
</dbReference>
<dbReference type="OrthoDB" id="9800520at2"/>
<dbReference type="GO" id="GO:0030246">
    <property type="term" value="F:carbohydrate binding"/>
    <property type="evidence" value="ECO:0007669"/>
    <property type="project" value="UniProtKB-ARBA"/>
</dbReference>
<evidence type="ECO:0000259" key="5">
    <source>
        <dbReference type="Pfam" id="PF13407"/>
    </source>
</evidence>
<dbReference type="Gene3D" id="3.40.50.2300">
    <property type="match status" value="2"/>
</dbReference>
<evidence type="ECO:0000256" key="3">
    <source>
        <dbReference type="ARBA" id="ARBA00022729"/>
    </source>
</evidence>
<evidence type="ECO:0000313" key="6">
    <source>
        <dbReference type="EMBL" id="THG29305.1"/>
    </source>
</evidence>
<dbReference type="EMBL" id="SSSM01000005">
    <property type="protein sequence ID" value="THG29305.1"/>
    <property type="molecule type" value="Genomic_DNA"/>
</dbReference>
<keyword evidence="3 4" id="KW-0732">Signal</keyword>
<comment type="caution">
    <text evidence="6">The sequence shown here is derived from an EMBL/GenBank/DDBJ whole genome shotgun (WGS) entry which is preliminary data.</text>
</comment>
<evidence type="ECO:0000256" key="1">
    <source>
        <dbReference type="ARBA" id="ARBA00004196"/>
    </source>
</evidence>
<dbReference type="SUPFAM" id="SSF53822">
    <property type="entry name" value="Periplasmic binding protein-like I"/>
    <property type="match status" value="1"/>
</dbReference>
<dbReference type="PANTHER" id="PTHR46847:SF1">
    <property type="entry name" value="D-ALLOSE-BINDING PERIPLASMIC PROTEIN-RELATED"/>
    <property type="match status" value="1"/>
</dbReference>
<comment type="similarity">
    <text evidence="2">Belongs to the bacterial solute-binding protein 2 family.</text>
</comment>
<dbReference type="InterPro" id="IPR028082">
    <property type="entry name" value="Peripla_BP_I"/>
</dbReference>
<dbReference type="AlphaFoldDB" id="A0A4S4FJA8"/>
<keyword evidence="7" id="KW-1185">Reference proteome</keyword>
<organism evidence="6 7">
    <name type="scientific">Naasia lichenicola</name>
    <dbReference type="NCBI Taxonomy" id="2565933"/>
    <lineage>
        <taxon>Bacteria</taxon>
        <taxon>Bacillati</taxon>
        <taxon>Actinomycetota</taxon>
        <taxon>Actinomycetes</taxon>
        <taxon>Micrococcales</taxon>
        <taxon>Microbacteriaceae</taxon>
        <taxon>Naasia</taxon>
    </lineage>
</organism>
<protein>
    <submittedName>
        <fullName evidence="6">LacI family transcriptional regulator</fullName>
    </submittedName>
</protein>
<gene>
    <name evidence="6" type="ORF">E6C64_11330</name>
</gene>
<sequence length="329" mass="33554">MRHSTKHKLSAALVVVTAVGLLAGCSSGGATAGAGGDDSGTKTVVYVPGMTGIAFYETLRKGAEDEAKKQGINFEYQGAAEFTPAAQTPVVDAVCGKKPDLLIISPTDPAALKPAIDRCIAAGIPVITVDTNAADGTKLVSAITSDNEQGGEAAAEFLGEALGGSGEVGVVGLDAAATTDQLRQKGFLAKLTADYPDIKVVANEYAGFDAGQSQTVAKSLKVAHPDLAGLFGIVEPNVEGIAAAVGSDDSVQVIGYDASPAEVDRLKKGEIDALVVQPAAEEGSMAIQFAKAYFDGDTSKIEASLLLKNTVVTTKDADSADSQALFYVQ</sequence>
<accession>A0A4S4FJA8</accession>